<protein>
    <submittedName>
        <fullName evidence="5">ATP-binding cassette domain-containing protein</fullName>
    </submittedName>
</protein>
<dbReference type="InterPro" id="IPR027417">
    <property type="entry name" value="P-loop_NTPase"/>
</dbReference>
<dbReference type="PANTHER" id="PTHR42939:SF1">
    <property type="entry name" value="ABC TRANSPORTER ATP-BINDING PROTEIN ALBC-RELATED"/>
    <property type="match status" value="1"/>
</dbReference>
<feature type="domain" description="ABC transporter" evidence="4">
    <location>
        <begin position="6"/>
        <end position="226"/>
    </location>
</feature>
<sequence length="299" mass="30937">MEVEGVRLEGVRKRYGRRSSEVLVGIDLHLRPGRPVVLRGGNGSGKSTLLRIAAGASSPTAGRVVGRPRTVGYVPDRFPAQQRMPVGVYLRHLAAIHGAGPDAVREATELLAVLGFTAGAATPMLQLSKGNAQKVGLAQALTCGAGLVVLDEPWSGLDADASPVLAARLDAMSAAGTVVLVADHTAHGPRLAGAQVYRVEAGTLRPEEPAPVADEITVIELAGDGDPRAAVRTLPPGAETRVVPGPGPASWRLRLRVPASEGDAVLAAAIARGATVLAVRREPVDRPVAAGRHAQEAHR</sequence>
<dbReference type="PROSITE" id="PS00211">
    <property type="entry name" value="ABC_TRANSPORTER_1"/>
    <property type="match status" value="1"/>
</dbReference>
<dbReference type="Proteomes" id="UP001597182">
    <property type="component" value="Unassembled WGS sequence"/>
</dbReference>
<evidence type="ECO:0000256" key="1">
    <source>
        <dbReference type="ARBA" id="ARBA00022448"/>
    </source>
</evidence>
<keyword evidence="6" id="KW-1185">Reference proteome</keyword>
<evidence type="ECO:0000256" key="3">
    <source>
        <dbReference type="ARBA" id="ARBA00022840"/>
    </source>
</evidence>
<dbReference type="GO" id="GO:0005524">
    <property type="term" value="F:ATP binding"/>
    <property type="evidence" value="ECO:0007669"/>
    <property type="project" value="UniProtKB-KW"/>
</dbReference>
<dbReference type="InterPro" id="IPR051782">
    <property type="entry name" value="ABC_Transporter_VariousFunc"/>
</dbReference>
<dbReference type="EMBL" id="JBHTMB010000140">
    <property type="protein sequence ID" value="MFD1234763.1"/>
    <property type="molecule type" value="Genomic_DNA"/>
</dbReference>
<dbReference type="PROSITE" id="PS50893">
    <property type="entry name" value="ABC_TRANSPORTER_2"/>
    <property type="match status" value="1"/>
</dbReference>
<keyword evidence="3 5" id="KW-0067">ATP-binding</keyword>
<name>A0ABW3VJA6_9PSEU</name>
<dbReference type="PANTHER" id="PTHR42939">
    <property type="entry name" value="ABC TRANSPORTER ATP-BINDING PROTEIN ALBC-RELATED"/>
    <property type="match status" value="1"/>
</dbReference>
<comment type="caution">
    <text evidence="5">The sequence shown here is derived from an EMBL/GenBank/DDBJ whole genome shotgun (WGS) entry which is preliminary data.</text>
</comment>
<dbReference type="SUPFAM" id="SSF52540">
    <property type="entry name" value="P-loop containing nucleoside triphosphate hydrolases"/>
    <property type="match status" value="1"/>
</dbReference>
<accession>A0ABW3VJA6</accession>
<dbReference type="InterPro" id="IPR017871">
    <property type="entry name" value="ABC_transporter-like_CS"/>
</dbReference>
<keyword evidence="1" id="KW-0813">Transport</keyword>
<reference evidence="6" key="1">
    <citation type="journal article" date="2019" name="Int. J. Syst. Evol. Microbiol.">
        <title>The Global Catalogue of Microorganisms (GCM) 10K type strain sequencing project: providing services to taxonomists for standard genome sequencing and annotation.</title>
        <authorList>
            <consortium name="The Broad Institute Genomics Platform"/>
            <consortium name="The Broad Institute Genome Sequencing Center for Infectious Disease"/>
            <person name="Wu L."/>
            <person name="Ma J."/>
        </authorList>
    </citation>
    <scope>NUCLEOTIDE SEQUENCE [LARGE SCALE GENOMIC DNA]</scope>
    <source>
        <strain evidence="6">CCUG 49018</strain>
    </source>
</reference>
<dbReference type="InterPro" id="IPR003439">
    <property type="entry name" value="ABC_transporter-like_ATP-bd"/>
</dbReference>
<dbReference type="Pfam" id="PF00005">
    <property type="entry name" value="ABC_tran"/>
    <property type="match status" value="1"/>
</dbReference>
<evidence type="ECO:0000259" key="4">
    <source>
        <dbReference type="PROSITE" id="PS50893"/>
    </source>
</evidence>
<gene>
    <name evidence="5" type="ORF">ACFQ34_15840</name>
</gene>
<dbReference type="Gene3D" id="3.40.50.300">
    <property type="entry name" value="P-loop containing nucleotide triphosphate hydrolases"/>
    <property type="match status" value="1"/>
</dbReference>
<dbReference type="RefSeq" id="WP_346091372.1">
    <property type="nucleotide sequence ID" value="NZ_BAABKS010000022.1"/>
</dbReference>
<organism evidence="5 6">
    <name type="scientific">Pseudonocardia benzenivorans</name>
    <dbReference type="NCBI Taxonomy" id="228005"/>
    <lineage>
        <taxon>Bacteria</taxon>
        <taxon>Bacillati</taxon>
        <taxon>Actinomycetota</taxon>
        <taxon>Actinomycetes</taxon>
        <taxon>Pseudonocardiales</taxon>
        <taxon>Pseudonocardiaceae</taxon>
        <taxon>Pseudonocardia</taxon>
    </lineage>
</organism>
<dbReference type="SMART" id="SM00382">
    <property type="entry name" value="AAA"/>
    <property type="match status" value="1"/>
</dbReference>
<evidence type="ECO:0000313" key="5">
    <source>
        <dbReference type="EMBL" id="MFD1234763.1"/>
    </source>
</evidence>
<keyword evidence="2" id="KW-0547">Nucleotide-binding</keyword>
<evidence type="ECO:0000256" key="2">
    <source>
        <dbReference type="ARBA" id="ARBA00022741"/>
    </source>
</evidence>
<evidence type="ECO:0000313" key="6">
    <source>
        <dbReference type="Proteomes" id="UP001597182"/>
    </source>
</evidence>
<dbReference type="InterPro" id="IPR003593">
    <property type="entry name" value="AAA+_ATPase"/>
</dbReference>
<proteinExistence type="predicted"/>